<dbReference type="EMBL" id="ML978273">
    <property type="protein sequence ID" value="KAF2025137.1"/>
    <property type="molecule type" value="Genomic_DNA"/>
</dbReference>
<reference evidence="2" key="1">
    <citation type="journal article" date="2020" name="Stud. Mycol.">
        <title>101 Dothideomycetes genomes: a test case for predicting lifestyles and emergence of pathogens.</title>
        <authorList>
            <person name="Haridas S."/>
            <person name="Albert R."/>
            <person name="Binder M."/>
            <person name="Bloem J."/>
            <person name="Labutti K."/>
            <person name="Salamov A."/>
            <person name="Andreopoulos B."/>
            <person name="Baker S."/>
            <person name="Barry K."/>
            <person name="Bills G."/>
            <person name="Bluhm B."/>
            <person name="Cannon C."/>
            <person name="Castanera R."/>
            <person name="Culley D."/>
            <person name="Daum C."/>
            <person name="Ezra D."/>
            <person name="Gonzalez J."/>
            <person name="Henrissat B."/>
            <person name="Kuo A."/>
            <person name="Liang C."/>
            <person name="Lipzen A."/>
            <person name="Lutzoni F."/>
            <person name="Magnuson J."/>
            <person name="Mondo S."/>
            <person name="Nolan M."/>
            <person name="Ohm R."/>
            <person name="Pangilinan J."/>
            <person name="Park H.-J."/>
            <person name="Ramirez L."/>
            <person name="Alfaro M."/>
            <person name="Sun H."/>
            <person name="Tritt A."/>
            <person name="Yoshinaga Y."/>
            <person name="Zwiers L.-H."/>
            <person name="Turgeon B."/>
            <person name="Goodwin S."/>
            <person name="Spatafora J."/>
            <person name="Crous P."/>
            <person name="Grigoriev I."/>
        </authorList>
    </citation>
    <scope>NUCLEOTIDE SEQUENCE</scope>
    <source>
        <strain evidence="2">CBS 110217</strain>
    </source>
</reference>
<name>A0A9P4H035_9PLEO</name>
<feature type="compositionally biased region" description="Acidic residues" evidence="1">
    <location>
        <begin position="60"/>
        <end position="89"/>
    </location>
</feature>
<protein>
    <submittedName>
        <fullName evidence="2">Uncharacterized protein</fullName>
    </submittedName>
</protein>
<dbReference type="InterPro" id="IPR027921">
    <property type="entry name" value="NOPCHAP1"/>
</dbReference>
<proteinExistence type="predicted"/>
<dbReference type="OrthoDB" id="1112980at2759"/>
<dbReference type="Proteomes" id="UP000799777">
    <property type="component" value="Unassembled WGS sequence"/>
</dbReference>
<gene>
    <name evidence="2" type="ORF">EK21DRAFT_77077</name>
</gene>
<sequence length="224" mass="24345">MTAQRLDTSAHRRKRMRTDVDDSSEPSQSDASALASTNAADDSTVASDYGTDSDSALSESSEEPSSESSSEDEHEDEEDAAASDMELEEQQGKDGVVNLRFGKKPTMKLDKDELGPDIRTFLKDFLPQLKAANDELEAQRKAGTLDNKMIDKAEDHTSEQYIEMDLGLGVLEEKDPSADDDSVSDSDETMDGTQREKDVLGKLMGRATAKDTVVIQEVGEGQGS</sequence>
<evidence type="ECO:0000256" key="1">
    <source>
        <dbReference type="SAM" id="MobiDB-lite"/>
    </source>
</evidence>
<dbReference type="GO" id="GO:0000492">
    <property type="term" value="P:box C/D snoRNP assembly"/>
    <property type="evidence" value="ECO:0007669"/>
    <property type="project" value="InterPro"/>
</dbReference>
<dbReference type="PANTHER" id="PTHR38489:SF1">
    <property type="entry name" value="HISTONE CHAPERONE DOMAIN-CONTAINING PROTEIN"/>
    <property type="match status" value="1"/>
</dbReference>
<dbReference type="Pfam" id="PF15370">
    <property type="entry name" value="NOPCHAP1"/>
    <property type="match status" value="1"/>
</dbReference>
<dbReference type="PANTHER" id="PTHR38489">
    <property type="entry name" value="HISTONE CHAPERONE DOMAIN-CONTAINING PROTEIN"/>
    <property type="match status" value="1"/>
</dbReference>
<feature type="compositionally biased region" description="Acidic residues" evidence="1">
    <location>
        <begin position="178"/>
        <end position="190"/>
    </location>
</feature>
<accession>A0A9P4H035</accession>
<keyword evidence="3" id="KW-1185">Reference proteome</keyword>
<feature type="region of interest" description="Disordered" evidence="1">
    <location>
        <begin position="170"/>
        <end position="203"/>
    </location>
</feature>
<feature type="region of interest" description="Disordered" evidence="1">
    <location>
        <begin position="1"/>
        <end position="112"/>
    </location>
</feature>
<evidence type="ECO:0000313" key="2">
    <source>
        <dbReference type="EMBL" id="KAF2025137.1"/>
    </source>
</evidence>
<organism evidence="2 3">
    <name type="scientific">Setomelanomma holmii</name>
    <dbReference type="NCBI Taxonomy" id="210430"/>
    <lineage>
        <taxon>Eukaryota</taxon>
        <taxon>Fungi</taxon>
        <taxon>Dikarya</taxon>
        <taxon>Ascomycota</taxon>
        <taxon>Pezizomycotina</taxon>
        <taxon>Dothideomycetes</taxon>
        <taxon>Pleosporomycetidae</taxon>
        <taxon>Pleosporales</taxon>
        <taxon>Pleosporineae</taxon>
        <taxon>Phaeosphaeriaceae</taxon>
        <taxon>Setomelanomma</taxon>
    </lineage>
</organism>
<dbReference type="AlphaFoldDB" id="A0A9P4H035"/>
<feature type="compositionally biased region" description="Polar residues" evidence="1">
    <location>
        <begin position="25"/>
        <end position="46"/>
    </location>
</feature>
<evidence type="ECO:0000313" key="3">
    <source>
        <dbReference type="Proteomes" id="UP000799777"/>
    </source>
</evidence>
<comment type="caution">
    <text evidence="2">The sequence shown here is derived from an EMBL/GenBank/DDBJ whole genome shotgun (WGS) entry which is preliminary data.</text>
</comment>